<evidence type="ECO:0000256" key="1">
    <source>
        <dbReference type="SAM" id="MobiDB-lite"/>
    </source>
</evidence>
<protein>
    <submittedName>
        <fullName evidence="3">TM0106 family RecB-like putative nuclease</fullName>
    </submittedName>
</protein>
<organism evidence="3 4">
    <name type="scientific">Propionibacterium australiense</name>
    <dbReference type="NCBI Taxonomy" id="119981"/>
    <lineage>
        <taxon>Bacteria</taxon>
        <taxon>Bacillati</taxon>
        <taxon>Actinomycetota</taxon>
        <taxon>Actinomycetes</taxon>
        <taxon>Propionibacteriales</taxon>
        <taxon>Propionibacteriaceae</taxon>
        <taxon>Propionibacterium</taxon>
    </lineage>
</organism>
<feature type="compositionally biased region" description="Basic residues" evidence="1">
    <location>
        <begin position="1"/>
        <end position="13"/>
    </location>
</feature>
<evidence type="ECO:0000313" key="4">
    <source>
        <dbReference type="Proteomes" id="UP000279336"/>
    </source>
</evidence>
<dbReference type="OrthoDB" id="3274988at2"/>
<accession>A0A8B3GHH9</accession>
<feature type="region of interest" description="Disordered" evidence="1">
    <location>
        <begin position="49"/>
        <end position="80"/>
    </location>
</feature>
<dbReference type="Pfam" id="PF13482">
    <property type="entry name" value="RNase_H_2"/>
    <property type="match status" value="1"/>
</dbReference>
<dbReference type="EMBL" id="RCIW01000004">
    <property type="protein sequence ID" value="RLP11987.1"/>
    <property type="molecule type" value="Genomic_DNA"/>
</dbReference>
<dbReference type="AlphaFoldDB" id="A0A8B3GHH9"/>
<evidence type="ECO:0000259" key="2">
    <source>
        <dbReference type="Pfam" id="PF13482"/>
    </source>
</evidence>
<dbReference type="InterPro" id="IPR038720">
    <property type="entry name" value="YprB_RNase_H-like_dom"/>
</dbReference>
<comment type="caution">
    <text evidence="3">The sequence shown here is derived from an EMBL/GenBank/DDBJ whole genome shotgun (WGS) entry which is preliminary data.</text>
</comment>
<proteinExistence type="predicted"/>
<feature type="compositionally biased region" description="Low complexity" evidence="1">
    <location>
        <begin position="14"/>
        <end position="25"/>
    </location>
</feature>
<evidence type="ECO:0000313" key="3">
    <source>
        <dbReference type="EMBL" id="RLP11987.1"/>
    </source>
</evidence>
<dbReference type="InterPro" id="IPR019993">
    <property type="entry name" value="RecB_nuclease_TM0106_put"/>
</dbReference>
<sequence length="622" mass="68862">MGRSARRRARARRSQASGRPGSARAVVATPEPTGLVLLDADSAVSCPVRTHNRFDPTVPDPPPDAAGAAGRPPGEPPADRRATAAFRRRVLDTLAGMPRAVDLRGLGPDRAGRLEATARAVAAGRRIIICPALPHDVAGGRTGEPDAIILGEPAPDGGHGYDPVLVVRHRVLEQASPVRRQRASSLAHNLRLVRLRGSVVRPGRAHDLLRLAHYRRILQAAGWASGESAHGGLIGTDHVRYDQGIATVRPASPRHMPPPSHLVLVWADLAARRLRTESRTARHGWRTHSALARYDHEFGFRLKIAAEAAERTPATTRAPRVWPVVTTECESCCWWLHCRRQLDDDDLSLRIDKARLNPQEVSLLRSMGVWTIRDLAGRDIDELIETLRSRLRRPDEAAGRMRLAARRARMLSSGRSVERTTRGPLRLPPEGYAIDLDIETSANDTVYLWGFLVDDPQAGTGPRYVPFARFTDLDRDGEQELAHEALTWLGEQLTAHPEARVYHYSDYEVVHIRRIAQASGDPVIAEFAHGDCASRFFDLFALVRANFFGVHGLGLKRIAHDGAGFSWRDEEAGGLNSQTWFDEAVHAAGAEQRREEAQRVLDYNEDDVRATHALRAWLRTLT</sequence>
<dbReference type="NCBIfam" id="TIGR03491">
    <property type="entry name" value="TM0106 family RecB-like putative nuclease"/>
    <property type="match status" value="1"/>
</dbReference>
<reference evidence="3 4" key="1">
    <citation type="submission" date="2018-10" db="EMBL/GenBank/DDBJ databases">
        <title>Propionibacterium australiense Genome Sequencing and Assembly.</title>
        <authorList>
            <person name="Bernier A.-M."/>
            <person name="Bernard K."/>
        </authorList>
    </citation>
    <scope>NUCLEOTIDE SEQUENCE [LARGE SCALE GENOMIC DNA]</scope>
    <source>
        <strain evidence="3 4">NML98A078</strain>
    </source>
</reference>
<name>A0A8B3GHH9_9ACTN</name>
<gene>
    <name evidence="3" type="ORF">D7U36_03755</name>
</gene>
<feature type="domain" description="YprB ribonuclease H-like" evidence="2">
    <location>
        <begin position="436"/>
        <end position="618"/>
    </location>
</feature>
<dbReference type="RefSeq" id="WP_121587995.1">
    <property type="nucleotide sequence ID" value="NZ_RCIW01000004.1"/>
</dbReference>
<dbReference type="Proteomes" id="UP000279336">
    <property type="component" value="Unassembled WGS sequence"/>
</dbReference>
<feature type="region of interest" description="Disordered" evidence="1">
    <location>
        <begin position="1"/>
        <end position="30"/>
    </location>
</feature>